<evidence type="ECO:0008006" key="13">
    <source>
        <dbReference type="Google" id="ProtNLM"/>
    </source>
</evidence>
<evidence type="ECO:0000256" key="6">
    <source>
        <dbReference type="ARBA" id="ARBA00023136"/>
    </source>
</evidence>
<dbReference type="GO" id="GO:0015562">
    <property type="term" value="F:efflux transmembrane transporter activity"/>
    <property type="evidence" value="ECO:0007669"/>
    <property type="project" value="InterPro"/>
</dbReference>
<dbReference type="Proteomes" id="UP001144323">
    <property type="component" value="Unassembled WGS sequence"/>
</dbReference>
<dbReference type="EMBL" id="BSEC01000001">
    <property type="protein sequence ID" value="GLI93980.1"/>
    <property type="molecule type" value="Genomic_DNA"/>
</dbReference>
<evidence type="ECO:0000256" key="2">
    <source>
        <dbReference type="ARBA" id="ARBA00007613"/>
    </source>
</evidence>
<evidence type="ECO:0000256" key="8">
    <source>
        <dbReference type="ARBA" id="ARBA00023288"/>
    </source>
</evidence>
<reference evidence="11" key="1">
    <citation type="journal article" date="2023" name="Int. J. Syst. Evol. Microbiol.">
        <title>Methylocystis iwaonis sp. nov., a type II methane-oxidizing bacterium from surface soil of a rice paddy field in Japan, and emended description of the genus Methylocystis (ex Whittenbury et al. 1970) Bowman et al. 1993.</title>
        <authorList>
            <person name="Kaise H."/>
            <person name="Sawadogo J.B."/>
            <person name="Alam M.S."/>
            <person name="Ueno C."/>
            <person name="Dianou D."/>
            <person name="Shinjo R."/>
            <person name="Asakawa S."/>
        </authorList>
    </citation>
    <scope>NUCLEOTIDE SEQUENCE</scope>
    <source>
        <strain evidence="11">LMG27198</strain>
    </source>
</reference>
<evidence type="ECO:0000256" key="5">
    <source>
        <dbReference type="ARBA" id="ARBA00022729"/>
    </source>
</evidence>
<dbReference type="AlphaFoldDB" id="A0A9W6LSR8"/>
<evidence type="ECO:0000256" key="9">
    <source>
        <dbReference type="RuleBase" id="RU362097"/>
    </source>
</evidence>
<organism evidence="11 12">
    <name type="scientific">Methylocystis echinoides</name>
    <dbReference type="NCBI Taxonomy" id="29468"/>
    <lineage>
        <taxon>Bacteria</taxon>
        <taxon>Pseudomonadati</taxon>
        <taxon>Pseudomonadota</taxon>
        <taxon>Alphaproteobacteria</taxon>
        <taxon>Hyphomicrobiales</taxon>
        <taxon>Methylocystaceae</taxon>
        <taxon>Methylocystis</taxon>
    </lineage>
</organism>
<keyword evidence="8 9" id="KW-0449">Lipoprotein</keyword>
<keyword evidence="12" id="KW-1185">Reference proteome</keyword>
<gene>
    <name evidence="11" type="ORF">LMG27198_29720</name>
</gene>
<proteinExistence type="inferred from homology"/>
<dbReference type="InterPro" id="IPR010131">
    <property type="entry name" value="MdtP/NodT-like"/>
</dbReference>
<evidence type="ECO:0000256" key="3">
    <source>
        <dbReference type="ARBA" id="ARBA00022452"/>
    </source>
</evidence>
<keyword evidence="10" id="KW-0175">Coiled coil</keyword>
<dbReference type="NCBIfam" id="TIGR01845">
    <property type="entry name" value="outer_NodT"/>
    <property type="match status" value="1"/>
</dbReference>
<feature type="signal peptide" evidence="9">
    <location>
        <begin position="1"/>
        <end position="28"/>
    </location>
</feature>
<evidence type="ECO:0000256" key="7">
    <source>
        <dbReference type="ARBA" id="ARBA00023139"/>
    </source>
</evidence>
<keyword evidence="5 9" id="KW-0732">Signal</keyword>
<keyword evidence="7 9" id="KW-0564">Palmitate</keyword>
<comment type="subcellular location">
    <subcellularLocation>
        <location evidence="9">Cell membrane</location>
        <topology evidence="9">Lipid-anchor</topology>
    </subcellularLocation>
    <subcellularLocation>
        <location evidence="1">Membrane</location>
    </subcellularLocation>
</comment>
<dbReference type="GO" id="GO:0005886">
    <property type="term" value="C:plasma membrane"/>
    <property type="evidence" value="ECO:0007669"/>
    <property type="project" value="UniProtKB-SubCell"/>
</dbReference>
<dbReference type="Gene3D" id="1.20.1600.10">
    <property type="entry name" value="Outer membrane efflux proteins (OEP)"/>
    <property type="match status" value="1"/>
</dbReference>
<dbReference type="PANTHER" id="PTHR30203:SF20">
    <property type="entry name" value="MULTIDRUG RESISTANCE OUTER MEMBRANE PROTEIN MDTP-RELATED"/>
    <property type="match status" value="1"/>
</dbReference>
<evidence type="ECO:0000256" key="4">
    <source>
        <dbReference type="ARBA" id="ARBA00022692"/>
    </source>
</evidence>
<feature type="chain" id="PRO_5041020154" description="Efflux transporter outer membrane subunit" evidence="9">
    <location>
        <begin position="29"/>
        <end position="518"/>
    </location>
</feature>
<accession>A0A9W6LSR8</accession>
<protein>
    <recommendedName>
        <fullName evidence="13">Efflux transporter outer membrane subunit</fullName>
    </recommendedName>
</protein>
<dbReference type="Gene3D" id="2.20.200.10">
    <property type="entry name" value="Outer membrane efflux proteins (OEP)"/>
    <property type="match status" value="1"/>
</dbReference>
<dbReference type="PROSITE" id="PS51257">
    <property type="entry name" value="PROKAR_LIPOPROTEIN"/>
    <property type="match status" value="1"/>
</dbReference>
<comment type="caution">
    <text evidence="11">The sequence shown here is derived from an EMBL/GenBank/DDBJ whole genome shotgun (WGS) entry which is preliminary data.</text>
</comment>
<evidence type="ECO:0000256" key="1">
    <source>
        <dbReference type="ARBA" id="ARBA00004370"/>
    </source>
</evidence>
<evidence type="ECO:0000313" key="11">
    <source>
        <dbReference type="EMBL" id="GLI93980.1"/>
    </source>
</evidence>
<dbReference type="PANTHER" id="PTHR30203">
    <property type="entry name" value="OUTER MEMBRANE CATION EFFLUX PROTEIN"/>
    <property type="match status" value="1"/>
</dbReference>
<sequence length="518" mass="56426">MRDRLKKPLASATPLALLLAGCSPTTQAERAQFMGPPAMSRTIAASGVRSVSSEKGWPGQDWWRAFRSAELDRIMAKALDDNQNLRKAADTLREAEAAVDIASSRLTPYVEADLSYKQYRYAEKGVAAGLNPLQGGKEKSASFLNPISAKWELDFWGKNRALLDAAIGDALAQEGEFEQARLLLTASVARAYLRGHILAEQLKLAKELTGLRRELRQLAETRYNTGIEILDVVQIARANEEAAVRREAALVAAIEIQENALARLMGEGPDVARNLFAGKKSVAPTQPALPSRLPIELLAHRPDLMAALRRAEAWAERIHAAKALFLPSIDLSVSAGLEASVTSTQFAKLGGYLFNPGAMVYSVTPGLHLPIFQGGKLTGNLEVQRADYDQAVDTYNETLLTAAQQVADALAILKRAKAEYESQSRFIKARRTELNLAQIRLRDGLRDKREYVQEYADMLDAVFIQRGIEGDRLVGSVDLFQALGGGFDAGPRAYEPKPAPENDPLTPVVDAVQSLGGG</sequence>
<name>A0A9W6LSR8_9HYPH</name>
<evidence type="ECO:0000313" key="12">
    <source>
        <dbReference type="Proteomes" id="UP001144323"/>
    </source>
</evidence>
<dbReference type="Pfam" id="PF02321">
    <property type="entry name" value="OEP"/>
    <property type="match status" value="2"/>
</dbReference>
<dbReference type="InterPro" id="IPR003423">
    <property type="entry name" value="OMP_efflux"/>
</dbReference>
<feature type="coiled-coil region" evidence="10">
    <location>
        <begin position="75"/>
        <end position="105"/>
    </location>
</feature>
<evidence type="ECO:0000256" key="10">
    <source>
        <dbReference type="SAM" id="Coils"/>
    </source>
</evidence>
<comment type="similarity">
    <text evidence="2 9">Belongs to the outer membrane factor (OMF) (TC 1.B.17) family.</text>
</comment>
<dbReference type="SUPFAM" id="SSF56954">
    <property type="entry name" value="Outer membrane efflux proteins (OEP)"/>
    <property type="match status" value="1"/>
</dbReference>
<keyword evidence="4 9" id="KW-0812">Transmembrane</keyword>
<keyword evidence="6 9" id="KW-0472">Membrane</keyword>
<keyword evidence="3 9" id="KW-1134">Transmembrane beta strand</keyword>